<sequence length="204" mass="22304">MLAMHLLLLLASLPKAKRKACVQVCESALPGALLHLLQRGFAADAAFWDAHDYHDRATPFFSYLYDLGAYSLHHPVLSSVLYVSEQVEDASWGPTVIIDQTPRSELGRCAWLVPAICNCLVSFPGSLLHGVLPGCGNSAARRTSLIVAWWPAGKRPEPGPPDAGPARRLARGAVAPAWLASFPLRFFLRCDSEVEKTYVPEDLE</sequence>
<name>A0AAW1S3U1_9CHLO</name>
<proteinExistence type="predicted"/>
<organism evidence="2 3">
    <name type="scientific">Elliptochloris bilobata</name>
    <dbReference type="NCBI Taxonomy" id="381761"/>
    <lineage>
        <taxon>Eukaryota</taxon>
        <taxon>Viridiplantae</taxon>
        <taxon>Chlorophyta</taxon>
        <taxon>core chlorophytes</taxon>
        <taxon>Trebouxiophyceae</taxon>
        <taxon>Trebouxiophyceae incertae sedis</taxon>
        <taxon>Elliptochloris clade</taxon>
        <taxon>Elliptochloris</taxon>
    </lineage>
</organism>
<dbReference type="AlphaFoldDB" id="A0AAW1S3U1"/>
<evidence type="ECO:0000313" key="2">
    <source>
        <dbReference type="EMBL" id="KAK9840754.1"/>
    </source>
</evidence>
<evidence type="ECO:0000313" key="3">
    <source>
        <dbReference type="Proteomes" id="UP001445335"/>
    </source>
</evidence>
<dbReference type="EMBL" id="JALJOU010000012">
    <property type="protein sequence ID" value="KAK9840754.1"/>
    <property type="molecule type" value="Genomic_DNA"/>
</dbReference>
<comment type="caution">
    <text evidence="2">The sequence shown here is derived from an EMBL/GenBank/DDBJ whole genome shotgun (WGS) entry which is preliminary data.</text>
</comment>
<evidence type="ECO:0000256" key="1">
    <source>
        <dbReference type="SAM" id="SignalP"/>
    </source>
</evidence>
<feature type="chain" id="PRO_5043373980" description="Fe2OG dioxygenase domain-containing protein" evidence="1">
    <location>
        <begin position="19"/>
        <end position="204"/>
    </location>
</feature>
<accession>A0AAW1S3U1</accession>
<keyword evidence="3" id="KW-1185">Reference proteome</keyword>
<keyword evidence="1" id="KW-0732">Signal</keyword>
<evidence type="ECO:0008006" key="4">
    <source>
        <dbReference type="Google" id="ProtNLM"/>
    </source>
</evidence>
<feature type="signal peptide" evidence="1">
    <location>
        <begin position="1"/>
        <end position="18"/>
    </location>
</feature>
<dbReference type="Proteomes" id="UP001445335">
    <property type="component" value="Unassembled WGS sequence"/>
</dbReference>
<gene>
    <name evidence="2" type="ORF">WJX81_002374</name>
</gene>
<protein>
    <recommendedName>
        <fullName evidence="4">Fe2OG dioxygenase domain-containing protein</fullName>
    </recommendedName>
</protein>
<reference evidence="2 3" key="1">
    <citation type="journal article" date="2024" name="Nat. Commun.">
        <title>Phylogenomics reveals the evolutionary origins of lichenization in chlorophyte algae.</title>
        <authorList>
            <person name="Puginier C."/>
            <person name="Libourel C."/>
            <person name="Otte J."/>
            <person name="Skaloud P."/>
            <person name="Haon M."/>
            <person name="Grisel S."/>
            <person name="Petersen M."/>
            <person name="Berrin J.G."/>
            <person name="Delaux P.M."/>
            <person name="Dal Grande F."/>
            <person name="Keller J."/>
        </authorList>
    </citation>
    <scope>NUCLEOTIDE SEQUENCE [LARGE SCALE GENOMIC DNA]</scope>
    <source>
        <strain evidence="2 3">SAG 245.80</strain>
    </source>
</reference>